<organism evidence="2 3">
    <name type="scientific">Microseira wollei NIES-4236</name>
    <dbReference type="NCBI Taxonomy" id="2530354"/>
    <lineage>
        <taxon>Bacteria</taxon>
        <taxon>Bacillati</taxon>
        <taxon>Cyanobacteriota</taxon>
        <taxon>Cyanophyceae</taxon>
        <taxon>Oscillatoriophycideae</taxon>
        <taxon>Aerosakkonematales</taxon>
        <taxon>Aerosakkonemataceae</taxon>
        <taxon>Microseira</taxon>
    </lineage>
</organism>
<evidence type="ECO:0000256" key="1">
    <source>
        <dbReference type="SAM" id="Phobius"/>
    </source>
</evidence>
<proteinExistence type="predicted"/>
<name>A0AAV3XC38_9CYAN</name>
<keyword evidence="1" id="KW-0812">Transmembrane</keyword>
<dbReference type="SUPFAM" id="SSF53448">
    <property type="entry name" value="Nucleotide-diphospho-sugar transferases"/>
    <property type="match status" value="1"/>
</dbReference>
<reference evidence="2" key="1">
    <citation type="submission" date="2019-10" db="EMBL/GenBank/DDBJ databases">
        <title>Draft genome sequece of Microseira wollei NIES-4236.</title>
        <authorList>
            <person name="Yamaguchi H."/>
            <person name="Suzuki S."/>
            <person name="Kawachi M."/>
        </authorList>
    </citation>
    <scope>NUCLEOTIDE SEQUENCE</scope>
    <source>
        <strain evidence="2">NIES-4236</strain>
    </source>
</reference>
<dbReference type="Proteomes" id="UP001050975">
    <property type="component" value="Unassembled WGS sequence"/>
</dbReference>
<dbReference type="RefSeq" id="WP_226584738.1">
    <property type="nucleotide sequence ID" value="NZ_BLAY01000065.1"/>
</dbReference>
<dbReference type="EMBL" id="BLAY01000065">
    <property type="protein sequence ID" value="GET39410.1"/>
    <property type="molecule type" value="Genomic_DNA"/>
</dbReference>
<comment type="caution">
    <text evidence="2">The sequence shown here is derived from an EMBL/GenBank/DDBJ whole genome shotgun (WGS) entry which is preliminary data.</text>
</comment>
<evidence type="ECO:0000313" key="3">
    <source>
        <dbReference type="Proteomes" id="UP001050975"/>
    </source>
</evidence>
<dbReference type="GO" id="GO:0016740">
    <property type="term" value="F:transferase activity"/>
    <property type="evidence" value="ECO:0007669"/>
    <property type="project" value="UniProtKB-KW"/>
</dbReference>
<dbReference type="AlphaFoldDB" id="A0AAV3XC38"/>
<keyword evidence="3" id="KW-1185">Reference proteome</keyword>
<keyword evidence="1" id="KW-1133">Transmembrane helix</keyword>
<accession>A0AAV3XC38</accession>
<gene>
    <name evidence="2" type="ORF">MiSe_41790</name>
</gene>
<evidence type="ECO:0000313" key="2">
    <source>
        <dbReference type="EMBL" id="GET39410.1"/>
    </source>
</evidence>
<protein>
    <submittedName>
        <fullName evidence="2">Glycosyl transferase family 2</fullName>
    </submittedName>
</protein>
<keyword evidence="1" id="KW-0472">Membrane</keyword>
<feature type="transmembrane region" description="Helical" evidence="1">
    <location>
        <begin position="94"/>
        <end position="113"/>
    </location>
</feature>
<sequence length="122" mass="13683">MYNAIQVNNPSRLLAVILNYRRSKPTVDCWRSLLNEVPSLPDTRVIVSDNASGNGSVEQIKAAFETEGRSLSTLIQTWELLVAAGKTPTARRSVLLFAAIHYSAIWIPAYVLVRYQNYWQSG</sequence>
<dbReference type="InterPro" id="IPR029044">
    <property type="entry name" value="Nucleotide-diphossugar_trans"/>
</dbReference>
<keyword evidence="2" id="KW-0808">Transferase</keyword>